<dbReference type="AlphaFoldDB" id="A0A512DWT8"/>
<evidence type="ECO:0000313" key="1">
    <source>
        <dbReference type="EMBL" id="GEO40906.1"/>
    </source>
</evidence>
<gene>
    <name evidence="1" type="ORF">SAE02_50540</name>
</gene>
<organism evidence="1 2">
    <name type="scientific">Skermanella aerolata</name>
    <dbReference type="NCBI Taxonomy" id="393310"/>
    <lineage>
        <taxon>Bacteria</taxon>
        <taxon>Pseudomonadati</taxon>
        <taxon>Pseudomonadota</taxon>
        <taxon>Alphaproteobacteria</taxon>
        <taxon>Rhodospirillales</taxon>
        <taxon>Azospirillaceae</taxon>
        <taxon>Skermanella</taxon>
    </lineage>
</organism>
<dbReference type="RefSeq" id="WP_147040842.1">
    <property type="nucleotide sequence ID" value="NZ_BJYZ01000024.1"/>
</dbReference>
<accession>A0A512DWT8</accession>
<protein>
    <submittedName>
        <fullName evidence="1">Uncharacterized protein</fullName>
    </submittedName>
</protein>
<dbReference type="EMBL" id="BJYZ01000024">
    <property type="protein sequence ID" value="GEO40906.1"/>
    <property type="molecule type" value="Genomic_DNA"/>
</dbReference>
<name>A0A512DWT8_9PROT</name>
<keyword evidence="2" id="KW-1185">Reference proteome</keyword>
<comment type="caution">
    <text evidence="1">The sequence shown here is derived from an EMBL/GenBank/DDBJ whole genome shotgun (WGS) entry which is preliminary data.</text>
</comment>
<dbReference type="Proteomes" id="UP000321523">
    <property type="component" value="Unassembled WGS sequence"/>
</dbReference>
<reference evidence="1 2" key="1">
    <citation type="submission" date="2019-07" db="EMBL/GenBank/DDBJ databases">
        <title>Whole genome shotgun sequence of Skermanella aerolata NBRC 106429.</title>
        <authorList>
            <person name="Hosoyama A."/>
            <person name="Uohara A."/>
            <person name="Ohji S."/>
            <person name="Ichikawa N."/>
        </authorList>
    </citation>
    <scope>NUCLEOTIDE SEQUENCE [LARGE SCALE GENOMIC DNA]</scope>
    <source>
        <strain evidence="1 2">NBRC 106429</strain>
    </source>
</reference>
<dbReference type="OrthoDB" id="7356371at2"/>
<evidence type="ECO:0000313" key="2">
    <source>
        <dbReference type="Proteomes" id="UP000321523"/>
    </source>
</evidence>
<sequence length="207" mass="23744">MPPKINDPVNITSLSIWLHHLIRRYLSQNRLIDANVSTALLYDVALHWKNDIINIEASKTVDVRPVEHAGYLAFWIRKLKPISQAYYVSDLKAAEKIGMAVDPTSEIIDINEQAAIRLAFAHLAGCCQYGQIATYDTTSQELLILKYESDKFSASVQKYLGQKFELDGRTVMESIIYDMRYRTFGPYHLVHIFDQFIFSLQTQALAR</sequence>
<proteinExistence type="predicted"/>